<dbReference type="InterPro" id="IPR006158">
    <property type="entry name" value="Cobalamin-bd"/>
</dbReference>
<dbReference type="Proteomes" id="UP000070263">
    <property type="component" value="Unassembled WGS sequence"/>
</dbReference>
<evidence type="ECO:0000256" key="1">
    <source>
        <dbReference type="ARBA" id="ARBA00022723"/>
    </source>
</evidence>
<dbReference type="Gene3D" id="3.40.50.280">
    <property type="entry name" value="Cobalamin-binding domain"/>
    <property type="match status" value="1"/>
</dbReference>
<dbReference type="SMART" id="SM01018">
    <property type="entry name" value="B12-binding_2"/>
    <property type="match status" value="1"/>
</dbReference>
<comment type="caution">
    <text evidence="5">The sequence shown here is derived from an EMBL/GenBank/DDBJ whole genome shotgun (WGS) entry which is preliminary data.</text>
</comment>
<sequence>MANKEEILKKLREAVENQDVEGAKKAAEEALDADIKPFDAVNKGLGKGMETISDRFDKADIYLPEIMLSADAMEAALDVFRPVMEEADKKGKGTVVMGTVEGDIHVIGKKVCMAMLRGAGYTVIDTGGDTPTEKFREKAEEVDADVVGASSLMSTSKPIQEEVADACGDDFITIHGGAPVTEEFIKEIGGDAYVPNGAAVVKTVNRLMGQ</sequence>
<accession>A0A133VJ75</accession>
<reference evidence="5 6" key="1">
    <citation type="journal article" date="2016" name="Sci. Rep.">
        <title>Metabolic traits of an uncultured archaeal lineage -MSBL1- from brine pools of the Red Sea.</title>
        <authorList>
            <person name="Mwirichia R."/>
            <person name="Alam I."/>
            <person name="Rashid M."/>
            <person name="Vinu M."/>
            <person name="Ba-Alawi W."/>
            <person name="Anthony Kamau A."/>
            <person name="Kamanda Ngugi D."/>
            <person name="Goker M."/>
            <person name="Klenk H.P."/>
            <person name="Bajic V."/>
            <person name="Stingl U."/>
        </authorList>
    </citation>
    <scope>NUCLEOTIDE SEQUENCE [LARGE SCALE GENOMIC DNA]</scope>
    <source>
        <strain evidence="5">SCGC-AAA382A20</strain>
    </source>
</reference>
<feature type="domain" description="B12-binding N-terminal" evidence="4">
    <location>
        <begin position="1"/>
        <end position="92"/>
    </location>
</feature>
<dbReference type="SUPFAM" id="SSF47644">
    <property type="entry name" value="Methionine synthase domain"/>
    <property type="match status" value="1"/>
</dbReference>
<gene>
    <name evidence="5" type="ORF">AKJ51_03635</name>
</gene>
<dbReference type="PROSITE" id="PS51337">
    <property type="entry name" value="B12_BINDING_NTER"/>
    <property type="match status" value="1"/>
</dbReference>
<evidence type="ECO:0000259" key="3">
    <source>
        <dbReference type="PROSITE" id="PS51332"/>
    </source>
</evidence>
<dbReference type="Pfam" id="PF02310">
    <property type="entry name" value="B12-binding"/>
    <property type="match status" value="1"/>
</dbReference>
<keyword evidence="6" id="KW-1185">Reference proteome</keyword>
<dbReference type="Pfam" id="PF02607">
    <property type="entry name" value="B12-binding_2"/>
    <property type="match status" value="1"/>
</dbReference>
<proteinExistence type="predicted"/>
<dbReference type="GO" id="GO:0008705">
    <property type="term" value="F:methionine synthase activity"/>
    <property type="evidence" value="ECO:0007669"/>
    <property type="project" value="TreeGrafter"/>
</dbReference>
<dbReference type="PROSITE" id="PS51332">
    <property type="entry name" value="B12_BINDING"/>
    <property type="match status" value="1"/>
</dbReference>
<dbReference type="GO" id="GO:0046653">
    <property type="term" value="P:tetrahydrofolate metabolic process"/>
    <property type="evidence" value="ECO:0007669"/>
    <property type="project" value="TreeGrafter"/>
</dbReference>
<dbReference type="GO" id="GO:0005829">
    <property type="term" value="C:cytosol"/>
    <property type="evidence" value="ECO:0007669"/>
    <property type="project" value="TreeGrafter"/>
</dbReference>
<dbReference type="InterPro" id="IPR036594">
    <property type="entry name" value="Meth_synthase_dom"/>
</dbReference>
<dbReference type="EMBL" id="LHYE01000044">
    <property type="protein sequence ID" value="KXB06477.1"/>
    <property type="molecule type" value="Genomic_DNA"/>
</dbReference>
<evidence type="ECO:0008006" key="7">
    <source>
        <dbReference type="Google" id="ProtNLM"/>
    </source>
</evidence>
<dbReference type="InterPro" id="IPR036724">
    <property type="entry name" value="Cobalamin-bd_sf"/>
</dbReference>
<dbReference type="GO" id="GO:0046872">
    <property type="term" value="F:metal ion binding"/>
    <property type="evidence" value="ECO:0007669"/>
    <property type="project" value="UniProtKB-KW"/>
</dbReference>
<dbReference type="SUPFAM" id="SSF52242">
    <property type="entry name" value="Cobalamin (vitamin B12)-binding domain"/>
    <property type="match status" value="1"/>
</dbReference>
<feature type="domain" description="B12-binding" evidence="3">
    <location>
        <begin position="92"/>
        <end position="210"/>
    </location>
</feature>
<dbReference type="InterPro" id="IPR003759">
    <property type="entry name" value="Cbl-bd_cap"/>
</dbReference>
<dbReference type="PANTHER" id="PTHR45833:SF1">
    <property type="entry name" value="METHIONINE SYNTHASE"/>
    <property type="match status" value="1"/>
</dbReference>
<dbReference type="PANTHER" id="PTHR45833">
    <property type="entry name" value="METHIONINE SYNTHASE"/>
    <property type="match status" value="1"/>
</dbReference>
<dbReference type="AlphaFoldDB" id="A0A133VJ75"/>
<keyword evidence="1" id="KW-0479">Metal-binding</keyword>
<evidence type="ECO:0000313" key="6">
    <source>
        <dbReference type="Proteomes" id="UP000070263"/>
    </source>
</evidence>
<keyword evidence="2" id="KW-0170">Cobalt</keyword>
<dbReference type="GO" id="GO:0050667">
    <property type="term" value="P:homocysteine metabolic process"/>
    <property type="evidence" value="ECO:0007669"/>
    <property type="project" value="TreeGrafter"/>
</dbReference>
<evidence type="ECO:0000313" key="5">
    <source>
        <dbReference type="EMBL" id="KXB06477.1"/>
    </source>
</evidence>
<evidence type="ECO:0000256" key="2">
    <source>
        <dbReference type="ARBA" id="ARBA00023285"/>
    </source>
</evidence>
<dbReference type="Gene3D" id="1.10.1240.10">
    <property type="entry name" value="Methionine synthase domain"/>
    <property type="match status" value="1"/>
</dbReference>
<name>A0A133VJ75_9EURY</name>
<dbReference type="InterPro" id="IPR050554">
    <property type="entry name" value="Met_Synthase/Corrinoid"/>
</dbReference>
<protein>
    <recommendedName>
        <fullName evidence="7">Cobalamin-binding protein</fullName>
    </recommendedName>
</protein>
<organism evidence="5 6">
    <name type="scientific">candidate division MSBL1 archaeon SCGC-AAA382A20</name>
    <dbReference type="NCBI Taxonomy" id="1698280"/>
    <lineage>
        <taxon>Archaea</taxon>
        <taxon>Methanobacteriati</taxon>
        <taxon>Methanobacteriota</taxon>
        <taxon>candidate division MSBL1</taxon>
    </lineage>
</organism>
<evidence type="ECO:0000259" key="4">
    <source>
        <dbReference type="PROSITE" id="PS51337"/>
    </source>
</evidence>
<dbReference type="GO" id="GO:0031419">
    <property type="term" value="F:cobalamin binding"/>
    <property type="evidence" value="ECO:0007669"/>
    <property type="project" value="InterPro"/>
</dbReference>